<dbReference type="PANTHER" id="PTHR43304:SF1">
    <property type="entry name" value="PAC DOMAIN-CONTAINING PROTEIN"/>
    <property type="match status" value="1"/>
</dbReference>
<dbReference type="Pfam" id="PF00512">
    <property type="entry name" value="HisKA"/>
    <property type="match status" value="1"/>
</dbReference>
<dbReference type="PROSITE" id="PS50113">
    <property type="entry name" value="PAC"/>
    <property type="match status" value="3"/>
</dbReference>
<dbReference type="AlphaFoldDB" id="A0AAE3RCI4"/>
<protein>
    <recommendedName>
        <fullName evidence="2">histidine kinase</fullName>
        <ecNumber evidence="2">2.7.13.3</ecNumber>
    </recommendedName>
</protein>
<keyword evidence="5" id="KW-0418">Kinase</keyword>
<evidence type="ECO:0000256" key="2">
    <source>
        <dbReference type="ARBA" id="ARBA00012438"/>
    </source>
</evidence>
<keyword evidence="4" id="KW-0808">Transferase</keyword>
<evidence type="ECO:0000256" key="4">
    <source>
        <dbReference type="ARBA" id="ARBA00022679"/>
    </source>
</evidence>
<dbReference type="SUPFAM" id="SSF55785">
    <property type="entry name" value="PYP-like sensor domain (PAS domain)"/>
    <property type="match status" value="6"/>
</dbReference>
<dbReference type="InterPro" id="IPR052162">
    <property type="entry name" value="Sensor_kinase/Photoreceptor"/>
</dbReference>
<dbReference type="InterPro" id="IPR036097">
    <property type="entry name" value="HisK_dim/P_sf"/>
</dbReference>
<dbReference type="SMART" id="SM00091">
    <property type="entry name" value="PAS"/>
    <property type="match status" value="5"/>
</dbReference>
<feature type="domain" description="PAC" evidence="8">
    <location>
        <begin position="733"/>
        <end position="786"/>
    </location>
</feature>
<dbReference type="InterPro" id="IPR001610">
    <property type="entry name" value="PAC"/>
</dbReference>
<name>A0AAE3RCI4_9BACT</name>
<evidence type="ECO:0000256" key="1">
    <source>
        <dbReference type="ARBA" id="ARBA00000085"/>
    </source>
</evidence>
<evidence type="ECO:0000313" key="9">
    <source>
        <dbReference type="EMBL" id="MDJ1505900.1"/>
    </source>
</evidence>
<dbReference type="EMBL" id="JASJOU010000019">
    <property type="protein sequence ID" value="MDJ1505900.1"/>
    <property type="molecule type" value="Genomic_DNA"/>
</dbReference>
<evidence type="ECO:0000259" key="8">
    <source>
        <dbReference type="PROSITE" id="PS50113"/>
    </source>
</evidence>
<accession>A0AAE3RCI4</accession>
<dbReference type="InterPro" id="IPR000700">
    <property type="entry name" value="PAS-assoc_C"/>
</dbReference>
<dbReference type="Pfam" id="PF08447">
    <property type="entry name" value="PAS_3"/>
    <property type="match status" value="3"/>
</dbReference>
<sequence>MSKNLFEQRLSEQENWSELALQLAEIGRWELDLVDYKVYLDDRCTELYGFPSEEAPSYNDLFNYIYPEDHAKVKLAVSQSLTLAEYVPYNIRFRTISAEDKKVRWIHCKGKTSFTAEGNPYRFIGTAQDVTELIESQKQAAAFEHLSELALEGASAGWFTIRMADNYMEHSLTLTRIMTGTEKLVNRDFLIKHLHPDDIPLRDKAYQEAAQSGKLRYEVRFIWDDGSIHWVRVLGTYQYDEHHTPYFFAGIAQDITLEVQARLELQVSEERFRNIVEQAPMGLGLLKGTDMIIEVGNQRMFDLWGKDSSIIGMKLMEALPELEGQGFWELLQHVYHTAEPFVGVGTLAKLQRNGKLEDAYFDFAYTPLRNATGKVSGIMVLANEVTTQTLSQKSLASSEAKFRSLIEEAPFATALYRGEELIIDTANQTMIELWGKDESVRGMRLADALPELESQPFLDILAQIYKTGQVYHAREMRADLVVRGKLDSFYFNFIYKPLRDEKGQVYAILNMAVEVTDEVIYRQKLEESELFARTIFYNSPVAKMVLTTEQMLIHTINENMLQMIGRDESIIGKPLLEAIPELRSTSLPDRFQHVYTTGQTFHEPEERFDLLRFGIPYTGYYNYTYKALTNTNGQIYGVIIAAIEVTNLVLARKKVEEAEAMMRGAIELAQLGTWTYDPATNRTTYSDRLREWFGILPEEEDLDDVYPVLSNADQERIRTAMSWALNPESGGIYNEEYAITNRTTGQKYIIHAQARTFFDEQGKPVKMFGTAQDVTERRSAQLVLEQQVQKRTEELATTNEELAATNEELATTNDELFEANQLLARSNDNLEKFAYIASHDLQEPLRKIQAFGDLLKKEYATSLGNGIPILERMQSASKRMSVLIQDLLSFSKISNQKDRTESVSLNQVLDT</sequence>
<dbReference type="EC" id="2.7.13.3" evidence="2"/>
<dbReference type="Gene3D" id="3.30.450.20">
    <property type="entry name" value="PAS domain"/>
    <property type="match status" value="6"/>
</dbReference>
<dbReference type="SUPFAM" id="SSF47384">
    <property type="entry name" value="Homodimeric domain of signal transducing histidine kinase"/>
    <property type="match status" value="1"/>
</dbReference>
<feature type="domain" description="PAS" evidence="7">
    <location>
        <begin position="38"/>
        <end position="84"/>
    </location>
</feature>
<organism evidence="9 10">
    <name type="scientific">Xanthocytophaga agilis</name>
    <dbReference type="NCBI Taxonomy" id="3048010"/>
    <lineage>
        <taxon>Bacteria</taxon>
        <taxon>Pseudomonadati</taxon>
        <taxon>Bacteroidota</taxon>
        <taxon>Cytophagia</taxon>
        <taxon>Cytophagales</taxon>
        <taxon>Rhodocytophagaceae</taxon>
        <taxon>Xanthocytophaga</taxon>
    </lineage>
</organism>
<comment type="caution">
    <text evidence="9">The sequence shown here is derived from an EMBL/GenBank/DDBJ whole genome shotgun (WGS) entry which is preliminary data.</text>
</comment>
<keyword evidence="3" id="KW-0597">Phosphoprotein</keyword>
<feature type="domain" description="PAC" evidence="8">
    <location>
        <begin position="215"/>
        <end position="267"/>
    </location>
</feature>
<keyword evidence="10" id="KW-1185">Reference proteome</keyword>
<dbReference type="PROSITE" id="PS50112">
    <property type="entry name" value="PAS"/>
    <property type="match status" value="1"/>
</dbReference>
<feature type="coiled-coil region" evidence="6">
    <location>
        <begin position="788"/>
        <end position="822"/>
    </location>
</feature>
<evidence type="ECO:0000256" key="6">
    <source>
        <dbReference type="SAM" id="Coils"/>
    </source>
</evidence>
<dbReference type="Gene3D" id="2.10.70.100">
    <property type="match status" value="2"/>
</dbReference>
<dbReference type="CDD" id="cd00130">
    <property type="entry name" value="PAS"/>
    <property type="match status" value="2"/>
</dbReference>
<dbReference type="InterPro" id="IPR013655">
    <property type="entry name" value="PAS_fold_3"/>
</dbReference>
<dbReference type="SMART" id="SM00388">
    <property type="entry name" value="HisKA"/>
    <property type="match status" value="1"/>
</dbReference>
<dbReference type="NCBIfam" id="TIGR00229">
    <property type="entry name" value="sensory_box"/>
    <property type="match status" value="3"/>
</dbReference>
<evidence type="ECO:0000256" key="3">
    <source>
        <dbReference type="ARBA" id="ARBA00022553"/>
    </source>
</evidence>
<dbReference type="InterPro" id="IPR035965">
    <property type="entry name" value="PAS-like_dom_sf"/>
</dbReference>
<dbReference type="InterPro" id="IPR000014">
    <property type="entry name" value="PAS"/>
</dbReference>
<dbReference type="RefSeq" id="WP_314518449.1">
    <property type="nucleotide sequence ID" value="NZ_JASJOU010000019.1"/>
</dbReference>
<evidence type="ECO:0000313" key="10">
    <source>
        <dbReference type="Proteomes" id="UP001232063"/>
    </source>
</evidence>
<dbReference type="InterPro" id="IPR013656">
    <property type="entry name" value="PAS_4"/>
</dbReference>
<dbReference type="Pfam" id="PF08448">
    <property type="entry name" value="PAS_4"/>
    <property type="match status" value="2"/>
</dbReference>
<evidence type="ECO:0000259" key="7">
    <source>
        <dbReference type="PROSITE" id="PS50112"/>
    </source>
</evidence>
<feature type="domain" description="PAC" evidence="8">
    <location>
        <begin position="89"/>
        <end position="142"/>
    </location>
</feature>
<keyword evidence="6" id="KW-0175">Coiled coil</keyword>
<dbReference type="CDD" id="cd00082">
    <property type="entry name" value="HisKA"/>
    <property type="match status" value="1"/>
</dbReference>
<evidence type="ECO:0000256" key="5">
    <source>
        <dbReference type="ARBA" id="ARBA00022777"/>
    </source>
</evidence>
<dbReference type="PANTHER" id="PTHR43304">
    <property type="entry name" value="PHYTOCHROME-LIKE PROTEIN CPH1"/>
    <property type="match status" value="1"/>
</dbReference>
<dbReference type="Proteomes" id="UP001232063">
    <property type="component" value="Unassembled WGS sequence"/>
</dbReference>
<comment type="catalytic activity">
    <reaction evidence="1">
        <text>ATP + protein L-histidine = ADP + protein N-phospho-L-histidine.</text>
        <dbReference type="EC" id="2.7.13.3"/>
    </reaction>
</comment>
<dbReference type="InterPro" id="IPR003661">
    <property type="entry name" value="HisK_dim/P_dom"/>
</dbReference>
<dbReference type="Gene3D" id="1.10.287.130">
    <property type="match status" value="1"/>
</dbReference>
<dbReference type="GO" id="GO:0000155">
    <property type="term" value="F:phosphorelay sensor kinase activity"/>
    <property type="evidence" value="ECO:0007669"/>
    <property type="project" value="InterPro"/>
</dbReference>
<proteinExistence type="predicted"/>
<reference evidence="9" key="1">
    <citation type="submission" date="2023-05" db="EMBL/GenBank/DDBJ databases">
        <authorList>
            <person name="Zhang X."/>
        </authorList>
    </citation>
    <scope>NUCLEOTIDE SEQUENCE</scope>
    <source>
        <strain evidence="9">BD1B2-1</strain>
    </source>
</reference>
<gene>
    <name evidence="9" type="ORF">QNI22_34905</name>
</gene>
<dbReference type="SMART" id="SM00086">
    <property type="entry name" value="PAC"/>
    <property type="match status" value="3"/>
</dbReference>
<feature type="non-terminal residue" evidence="9">
    <location>
        <position position="911"/>
    </location>
</feature>